<protein>
    <recommendedName>
        <fullName evidence="5">Alpha/beta hydrolase</fullName>
    </recommendedName>
</protein>
<dbReference type="AlphaFoldDB" id="A0A9W4B7Y2"/>
<evidence type="ECO:0000256" key="2">
    <source>
        <dbReference type="SAM" id="SignalP"/>
    </source>
</evidence>
<feature type="compositionally biased region" description="Acidic residues" evidence="1">
    <location>
        <begin position="122"/>
        <end position="136"/>
    </location>
</feature>
<evidence type="ECO:0008006" key="5">
    <source>
        <dbReference type="Google" id="ProtNLM"/>
    </source>
</evidence>
<sequence length="610" mass="63978">MVDRFWVWLGTGVVTAGISAALLAGAGVATATEGDSADGGGTKTSESSDPGGNKNDPGAGVTPGSGLKDDGDQKGDVPAGQQPNVGDVDTDDNITDDLTEELKDDELKDDELKDEEPKGDELIDESIPDADGDAGEIVDTVEQPDLGDAGRSNDGQDESQSASLDQTLVDDLDVSLNSELDDVERNALFGTKSQSGEEHALVPLTTEFEELTKQTEIPEFAPVAFSAPAAAEINSIAAARPLNIVLDVIGTIVFGLYGFVTRLIGGPPVLPPNSTVTVYSSRLRIDCGCAPGEGEEVPVDWYIPENPDPDRIIYLQHGFLAAGPWYSYTAATLAEQTNSIVVAPSITSNFLAYDQCWLGGAPMHQAMAGLFDPNNTALEESLGATPYEGELKWKKVVLMGHSLGGGAVSGIAGYMTDAEIDDRLAGVVLLDGVGLNGQMVSDLQKVDSGIPIYQLAAPKYMWNMFGSGTDALIAARPDAPFYGVTLAGGSHVDTMRGGNFLIQFSQQLVAGFSTPQNVSAAEILMVGWVNDMFDGDRAEGIYLDSGETRTIDTPAGQATLVDLPNSLRRPYLLNFLEPLMAMSGGLFTLQPGCLREPTSTAAGCAGSVAA</sequence>
<dbReference type="Gene3D" id="3.40.50.1820">
    <property type="entry name" value="alpha/beta hydrolase"/>
    <property type="match status" value="1"/>
</dbReference>
<gene>
    <name evidence="3" type="ORF">MGALJ_54350</name>
</gene>
<feature type="compositionally biased region" description="Acidic residues" evidence="1">
    <location>
        <begin position="88"/>
        <end position="114"/>
    </location>
</feature>
<proteinExistence type="predicted"/>
<name>A0A9W4B7Y2_9MYCO</name>
<dbReference type="KEGG" id="mgau:MGALJ_54350"/>
<feature type="signal peptide" evidence="2">
    <location>
        <begin position="1"/>
        <end position="31"/>
    </location>
</feature>
<feature type="chain" id="PRO_5040787530" description="Alpha/beta hydrolase" evidence="2">
    <location>
        <begin position="32"/>
        <end position="610"/>
    </location>
</feature>
<organism evidence="3 4">
    <name type="scientific">Mycobacterium gallinarum</name>
    <dbReference type="NCBI Taxonomy" id="39689"/>
    <lineage>
        <taxon>Bacteria</taxon>
        <taxon>Bacillati</taxon>
        <taxon>Actinomycetota</taxon>
        <taxon>Actinomycetes</taxon>
        <taxon>Mycobacteriales</taxon>
        <taxon>Mycobacteriaceae</taxon>
        <taxon>Mycobacterium</taxon>
    </lineage>
</organism>
<feature type="region of interest" description="Disordered" evidence="1">
    <location>
        <begin position="31"/>
        <end position="163"/>
    </location>
</feature>
<reference evidence="3 4" key="1">
    <citation type="journal article" date="2019" name="Emerg. Microbes Infect.">
        <title>Comprehensive subspecies identification of 175 nontuberculous mycobacteria species based on 7547 genomic profiles.</title>
        <authorList>
            <person name="Matsumoto Y."/>
            <person name="Kinjo T."/>
            <person name="Motooka D."/>
            <person name="Nabeya D."/>
            <person name="Jung N."/>
            <person name="Uechi K."/>
            <person name="Horii T."/>
            <person name="Iida T."/>
            <person name="Fujita J."/>
            <person name="Nakamura S."/>
        </authorList>
    </citation>
    <scope>NUCLEOTIDE SEQUENCE [LARGE SCALE GENOMIC DNA]</scope>
    <source>
        <strain evidence="3 4">JCM 6399</strain>
    </source>
</reference>
<evidence type="ECO:0000256" key="1">
    <source>
        <dbReference type="SAM" id="MobiDB-lite"/>
    </source>
</evidence>
<dbReference type="EMBL" id="AP022601">
    <property type="protein sequence ID" value="BBY95766.1"/>
    <property type="molecule type" value="Genomic_DNA"/>
</dbReference>
<dbReference type="RefSeq" id="WP_163735309.1">
    <property type="nucleotide sequence ID" value="NZ_AP022601.1"/>
</dbReference>
<dbReference type="Proteomes" id="UP000465785">
    <property type="component" value="Chromosome"/>
</dbReference>
<keyword evidence="2" id="KW-0732">Signal</keyword>
<evidence type="ECO:0000313" key="4">
    <source>
        <dbReference type="Proteomes" id="UP000465785"/>
    </source>
</evidence>
<accession>A0A9W4B7Y2</accession>
<dbReference type="InterPro" id="IPR029058">
    <property type="entry name" value="AB_hydrolase_fold"/>
</dbReference>
<keyword evidence="4" id="KW-1185">Reference proteome</keyword>
<dbReference type="SUPFAM" id="SSF53474">
    <property type="entry name" value="alpha/beta-Hydrolases"/>
    <property type="match status" value="1"/>
</dbReference>
<evidence type="ECO:0000313" key="3">
    <source>
        <dbReference type="EMBL" id="BBY95766.1"/>
    </source>
</evidence>